<dbReference type="AlphaFoldDB" id="A6JBW6"/>
<gene>
    <name evidence="1" type="ORF">rCG_24734</name>
</gene>
<dbReference type="EMBL" id="CH473980">
    <property type="protein sequence ID" value="EDM08493.1"/>
    <property type="molecule type" value="Genomic_DNA"/>
</dbReference>
<evidence type="ECO:0000313" key="2">
    <source>
        <dbReference type="Proteomes" id="UP000234681"/>
    </source>
</evidence>
<proteinExistence type="predicted"/>
<reference evidence="2" key="1">
    <citation type="submission" date="2005-09" db="EMBL/GenBank/DDBJ databases">
        <authorList>
            <person name="Mural R.J."/>
            <person name="Li P.W."/>
            <person name="Adams M.D."/>
            <person name="Amanatides P.G."/>
            <person name="Baden-Tillson H."/>
            <person name="Barnstead M."/>
            <person name="Chin S.H."/>
            <person name="Dew I."/>
            <person name="Evans C.A."/>
            <person name="Ferriera S."/>
            <person name="Flanigan M."/>
            <person name="Fosler C."/>
            <person name="Glodek A."/>
            <person name="Gu Z."/>
            <person name="Holt R.A."/>
            <person name="Jennings D."/>
            <person name="Kraft C.L."/>
            <person name="Lu F."/>
            <person name="Nguyen T."/>
            <person name="Nusskern D.R."/>
            <person name="Pfannkoch C.M."/>
            <person name="Sitter C."/>
            <person name="Sutton G.G."/>
            <person name="Venter J.C."/>
            <person name="Wang Z."/>
            <person name="Woodage T."/>
            <person name="Zheng X.H."/>
            <person name="Zhong F."/>
        </authorList>
    </citation>
    <scope>NUCLEOTIDE SEQUENCE [LARGE SCALE GENOMIC DNA]</scope>
    <source>
        <strain>BN</strain>
        <strain evidence="2">Sprague-Dawley</strain>
    </source>
</reference>
<protein>
    <submittedName>
        <fullName evidence="1">RCG24734</fullName>
    </submittedName>
</protein>
<name>A6JBW6_RAT</name>
<evidence type="ECO:0000313" key="1">
    <source>
        <dbReference type="EMBL" id="EDM08493.1"/>
    </source>
</evidence>
<accession>A6JBW6</accession>
<dbReference type="Proteomes" id="UP000234681">
    <property type="component" value="Chromosome 1"/>
</dbReference>
<organism evidence="1 2">
    <name type="scientific">Rattus norvegicus</name>
    <name type="common">Rat</name>
    <dbReference type="NCBI Taxonomy" id="10116"/>
    <lineage>
        <taxon>Eukaryota</taxon>
        <taxon>Metazoa</taxon>
        <taxon>Chordata</taxon>
        <taxon>Craniata</taxon>
        <taxon>Vertebrata</taxon>
        <taxon>Euteleostomi</taxon>
        <taxon>Mammalia</taxon>
        <taxon>Eutheria</taxon>
        <taxon>Euarchontoglires</taxon>
        <taxon>Glires</taxon>
        <taxon>Rodentia</taxon>
        <taxon>Myomorpha</taxon>
        <taxon>Muroidea</taxon>
        <taxon>Muridae</taxon>
        <taxon>Murinae</taxon>
        <taxon>Rattus</taxon>
    </lineage>
</organism>
<sequence length="44" mass="5215">MPAKIEMSCIGEMAEYEDWRPVVRLYEGLRELDSAHFCSWIHQS</sequence>